<dbReference type="Proteomes" id="UP001497522">
    <property type="component" value="Chromosome 14"/>
</dbReference>
<protein>
    <submittedName>
        <fullName evidence="1">Uncharacterized protein</fullName>
    </submittedName>
</protein>
<organism evidence="1 2">
    <name type="scientific">Sphagnum jensenii</name>
    <dbReference type="NCBI Taxonomy" id="128206"/>
    <lineage>
        <taxon>Eukaryota</taxon>
        <taxon>Viridiplantae</taxon>
        <taxon>Streptophyta</taxon>
        <taxon>Embryophyta</taxon>
        <taxon>Bryophyta</taxon>
        <taxon>Sphagnophytina</taxon>
        <taxon>Sphagnopsida</taxon>
        <taxon>Sphagnales</taxon>
        <taxon>Sphagnaceae</taxon>
        <taxon>Sphagnum</taxon>
    </lineage>
</organism>
<dbReference type="EMBL" id="OZ023715">
    <property type="protein sequence ID" value="CAK9864172.1"/>
    <property type="molecule type" value="Genomic_DNA"/>
</dbReference>
<gene>
    <name evidence="1" type="ORF">CSSPJE1EN2_LOCUS7167</name>
</gene>
<sequence length="190" mass="20691">MQAAAVTRGPFAITHKAGRSMVDSSTRSGIKEAGLPGQGTVTPAIFCRSRRLAETLVSISCTRVLGKMTSVQLSTTVSAAAIHTSSCTAVVDEHHTGHQLQELHKAGKLQHRLKLVEIDYADNECIPPLKRKASYVRAAAASGLDSLEFSSRLDLDFPMLFSLLRYAHILAQDIQCCRFALECRRLQAVL</sequence>
<evidence type="ECO:0000313" key="2">
    <source>
        <dbReference type="Proteomes" id="UP001497522"/>
    </source>
</evidence>
<name>A0ABP1ANN5_9BRYO</name>
<keyword evidence="2" id="KW-1185">Reference proteome</keyword>
<evidence type="ECO:0000313" key="1">
    <source>
        <dbReference type="EMBL" id="CAK9864172.1"/>
    </source>
</evidence>
<proteinExistence type="predicted"/>
<accession>A0ABP1ANN5</accession>
<reference evidence="1" key="1">
    <citation type="submission" date="2024-03" db="EMBL/GenBank/DDBJ databases">
        <authorList>
            <consortium name="ELIXIR-Norway"/>
            <consortium name="Elixir Norway"/>
        </authorList>
    </citation>
    <scope>NUCLEOTIDE SEQUENCE</scope>
</reference>